<keyword evidence="2" id="KW-1185">Reference proteome</keyword>
<protein>
    <submittedName>
        <fullName evidence="1">Uncharacterized protein</fullName>
    </submittedName>
</protein>
<sequence length="52" mass="6031">MLYVVASLLSQLTPEKRARTAAQEESYLLFPKEFASSEPRIVMELSRWISAW</sequence>
<organism evidence="1 2">
    <name type="scientific">Glutamicibacter arilaitensis (strain DSM 16368 / CIP 108037 / IAM 15318 / JCM 13566 / NCIMB 14258 / Re117)</name>
    <name type="common">Arthrobacter arilaitensis</name>
    <dbReference type="NCBI Taxonomy" id="861360"/>
    <lineage>
        <taxon>Bacteria</taxon>
        <taxon>Bacillati</taxon>
        <taxon>Actinomycetota</taxon>
        <taxon>Actinomycetes</taxon>
        <taxon>Micrococcales</taxon>
        <taxon>Micrococcaceae</taxon>
        <taxon>Glutamicibacter</taxon>
    </lineage>
</organism>
<dbReference type="EMBL" id="FQ311875">
    <property type="protein sequence ID" value="CBT76464.1"/>
    <property type="molecule type" value="Genomic_DNA"/>
</dbReference>
<evidence type="ECO:0000313" key="2">
    <source>
        <dbReference type="Proteomes" id="UP000006878"/>
    </source>
</evidence>
<reference evidence="2" key="2">
    <citation type="submission" date="2010-07" db="EMBL/GenBank/DDBJ databases">
        <title>Complete genome sequence of Arthrobacter arilaitensis (strain DSM 16368 / CIP 108037 / JCM 13566 / Re117).</title>
        <authorList>
            <person name="Genoscope."/>
        </authorList>
    </citation>
    <scope>NUCLEOTIDE SEQUENCE [LARGE SCALE GENOMIC DNA]</scope>
    <source>
        <strain evidence="2">DSM 16368 / CIP 108037 / IAM 15318 / JCM 13566 / Re117</strain>
    </source>
</reference>
<gene>
    <name evidence="1" type="ordered locus">AARI_22420</name>
</gene>
<name>A0ABM9PYS5_GLUAR</name>
<proteinExistence type="predicted"/>
<accession>A0ABM9PYS5</accession>
<dbReference type="Proteomes" id="UP000006878">
    <property type="component" value="Chromosome"/>
</dbReference>
<evidence type="ECO:0000313" key="1">
    <source>
        <dbReference type="EMBL" id="CBT76464.1"/>
    </source>
</evidence>
<reference evidence="2" key="1">
    <citation type="journal article" date="2010" name="PLoS ONE">
        <title>The Arthrobacter arilaitensis Re117 genome sequence reveals its genetic adaptation to the surface of cheese.</title>
        <authorList>
            <person name="Monnet C."/>
            <person name="Loux V."/>
            <person name="Gibrat J.F."/>
            <person name="Spinnler E."/>
            <person name="Barbe V."/>
            <person name="Vacherie B."/>
            <person name="Gavory F."/>
            <person name="Gourbeyre E."/>
            <person name="Siguier P."/>
            <person name="Chandler M."/>
            <person name="Elleuch R."/>
            <person name="Irlinger F."/>
            <person name="Vallaeys T."/>
        </authorList>
    </citation>
    <scope>NUCLEOTIDE SEQUENCE</scope>
    <source>
        <strain evidence="2">DSM 16368 / CIP 108037 / IAM 15318 / JCM 13566 / Re117</strain>
    </source>
</reference>